<protein>
    <submittedName>
        <fullName evidence="1">Uncharacterized protein</fullName>
    </submittedName>
</protein>
<keyword evidence="2" id="KW-1185">Reference proteome</keyword>
<dbReference type="RefSeq" id="WP_095583888.1">
    <property type="nucleotide sequence ID" value="NZ_JAJQQS010000019.1"/>
</dbReference>
<accession>A0A2A2D1Z9</accession>
<dbReference type="AlphaFoldDB" id="A0A2A2D1Z9"/>
<evidence type="ECO:0000313" key="2">
    <source>
        <dbReference type="Proteomes" id="UP000218944"/>
    </source>
</evidence>
<dbReference type="Proteomes" id="UP000218944">
    <property type="component" value="Unassembled WGS sequence"/>
</dbReference>
<comment type="caution">
    <text evidence="1">The sequence shown here is derived from an EMBL/GenBank/DDBJ whole genome shotgun (WGS) entry which is preliminary data.</text>
</comment>
<proteinExistence type="predicted"/>
<reference evidence="1 2" key="1">
    <citation type="submission" date="2017-08" db="EMBL/GenBank/DDBJ databases">
        <title>Genome sequence of Streptomyces albireticuli NRRL B-1670.</title>
        <authorList>
            <person name="Graham D.E."/>
            <person name="Mahan K.M."/>
            <person name="Klingeman D.M."/>
            <person name="Hettich R.L."/>
            <person name="Parry R.J."/>
            <person name="Spain J.C."/>
        </authorList>
    </citation>
    <scope>NUCLEOTIDE SEQUENCE [LARGE SCALE GENOMIC DNA]</scope>
    <source>
        <strain evidence="1 2">NRRL B-1670</strain>
    </source>
</reference>
<organism evidence="1 2">
    <name type="scientific">Streptomyces albireticuli</name>
    <dbReference type="NCBI Taxonomy" id="1940"/>
    <lineage>
        <taxon>Bacteria</taxon>
        <taxon>Bacillati</taxon>
        <taxon>Actinomycetota</taxon>
        <taxon>Actinomycetes</taxon>
        <taxon>Kitasatosporales</taxon>
        <taxon>Streptomycetaceae</taxon>
        <taxon>Streptomyces</taxon>
    </lineage>
</organism>
<gene>
    <name evidence="1" type="ORF">CK936_28870</name>
</gene>
<evidence type="ECO:0000313" key="1">
    <source>
        <dbReference type="EMBL" id="PAU45531.1"/>
    </source>
</evidence>
<sequence>MRVIIESFTRPDIERMKAAVSRLAGPLESAREGASDDVTINLRCYGGCPGQRVDFQASIPSRGEAEVTHVDELRDVDERFAAAVRPEELAALARQLDVETLMGLPANKDEGYVPDSLVGSVVITAGNARITLWFPLEDEDPPKGENATMRIERGQVPFVLRASMAPPSVRPVLAQLAAVVNRLTGHRSPGAG</sequence>
<name>A0A2A2D1Z9_9ACTN</name>
<dbReference type="EMBL" id="NSJV01000558">
    <property type="protein sequence ID" value="PAU45531.1"/>
    <property type="molecule type" value="Genomic_DNA"/>
</dbReference>